<reference evidence="2 3" key="2">
    <citation type="submission" date="2018-11" db="EMBL/GenBank/DDBJ databases">
        <authorList>
            <consortium name="Pathogen Informatics"/>
        </authorList>
    </citation>
    <scope>NUCLEOTIDE SEQUENCE [LARGE SCALE GENOMIC DNA]</scope>
    <source>
        <strain evidence="2 3">NST_G2</strain>
    </source>
</reference>
<keyword evidence="3" id="KW-1185">Reference proteome</keyword>
<dbReference type="PANTHER" id="PTHR47027:SF20">
    <property type="entry name" value="REVERSE TRANSCRIPTASE-LIKE PROTEIN WITH RNA-DIRECTED DNA POLYMERASE DOMAIN"/>
    <property type="match status" value="1"/>
</dbReference>
<dbReference type="AlphaFoldDB" id="A0A183TGF0"/>
<reference evidence="4" key="1">
    <citation type="submission" date="2016-06" db="UniProtKB">
        <authorList>
            <consortium name="WormBaseParasite"/>
        </authorList>
    </citation>
    <scope>IDENTIFICATION</scope>
</reference>
<dbReference type="PANTHER" id="PTHR47027">
    <property type="entry name" value="REVERSE TRANSCRIPTASE DOMAIN-CONTAINING PROTEIN"/>
    <property type="match status" value="1"/>
</dbReference>
<evidence type="ECO:0000256" key="1">
    <source>
        <dbReference type="SAM" id="MobiDB-lite"/>
    </source>
</evidence>
<feature type="compositionally biased region" description="Basic and acidic residues" evidence="1">
    <location>
        <begin position="143"/>
        <end position="157"/>
    </location>
</feature>
<evidence type="ECO:0000313" key="3">
    <source>
        <dbReference type="Proteomes" id="UP000275846"/>
    </source>
</evidence>
<name>A0A183TGF0_SCHSO</name>
<gene>
    <name evidence="2" type="ORF">SSLN_LOCUS15548</name>
</gene>
<feature type="region of interest" description="Disordered" evidence="1">
    <location>
        <begin position="129"/>
        <end position="180"/>
    </location>
</feature>
<proteinExistence type="predicted"/>
<dbReference type="EMBL" id="UYSU01040061">
    <property type="protein sequence ID" value="VDM01934.1"/>
    <property type="molecule type" value="Genomic_DNA"/>
</dbReference>
<organism evidence="4">
    <name type="scientific">Schistocephalus solidus</name>
    <name type="common">Tapeworm</name>
    <dbReference type="NCBI Taxonomy" id="70667"/>
    <lineage>
        <taxon>Eukaryota</taxon>
        <taxon>Metazoa</taxon>
        <taxon>Spiralia</taxon>
        <taxon>Lophotrochozoa</taxon>
        <taxon>Platyhelminthes</taxon>
        <taxon>Cestoda</taxon>
        <taxon>Eucestoda</taxon>
        <taxon>Diphyllobothriidea</taxon>
        <taxon>Diphyllobothriidae</taxon>
        <taxon>Schistocephalus</taxon>
    </lineage>
</organism>
<evidence type="ECO:0000313" key="2">
    <source>
        <dbReference type="EMBL" id="VDM01934.1"/>
    </source>
</evidence>
<accession>A0A183TGF0</accession>
<protein>
    <submittedName>
        <fullName evidence="4">Reverse transcriptase domain-containing protein</fullName>
    </submittedName>
</protein>
<evidence type="ECO:0000313" key="4">
    <source>
        <dbReference type="WBParaSite" id="SSLN_0001613901-mRNA-1"/>
    </source>
</evidence>
<dbReference type="WBParaSite" id="SSLN_0001613901-mRNA-1">
    <property type="protein sequence ID" value="SSLN_0001613901-mRNA-1"/>
    <property type="gene ID" value="SSLN_0001613901"/>
</dbReference>
<dbReference type="Proteomes" id="UP000275846">
    <property type="component" value="Unassembled WGS sequence"/>
</dbReference>
<sequence length="180" mass="21166">MFPVMLTKAYREERFRICIAYWMDGRPRNQRRMHFRSRVSTATIHELLFADDCERNATIEEKMQRSMDLFAATCDNIGRRINTKNMVVMNQPQPKTSYSAAHINVNGTQLKYVDTFTYLCRNLSRNTQADDKMPIGDVTKGTRRQEGQKRRYEDTLKKSPKQLQINPATFEDLTQDRPCM</sequence>